<keyword evidence="5" id="KW-0325">Glycoprotein</keyword>
<dbReference type="Pfam" id="PF00450">
    <property type="entry name" value="Peptidase_S10"/>
    <property type="match status" value="1"/>
</dbReference>
<comment type="caution">
    <text evidence="6">The sequence shown here is derived from an EMBL/GenBank/DDBJ whole genome shotgun (WGS) entry which is preliminary data.</text>
</comment>
<dbReference type="PANTHER" id="PTHR11802">
    <property type="entry name" value="SERINE PROTEASE FAMILY S10 SERINE CARBOXYPEPTIDASE"/>
    <property type="match status" value="1"/>
</dbReference>
<organism evidence="6 7">
    <name type="scientific">Rhodoplanes elegans</name>
    <dbReference type="NCBI Taxonomy" id="29408"/>
    <lineage>
        <taxon>Bacteria</taxon>
        <taxon>Pseudomonadati</taxon>
        <taxon>Pseudomonadota</taxon>
        <taxon>Alphaproteobacteria</taxon>
        <taxon>Hyphomicrobiales</taxon>
        <taxon>Nitrobacteraceae</taxon>
        <taxon>Rhodoplanes</taxon>
    </lineage>
</organism>
<dbReference type="InterPro" id="IPR001563">
    <property type="entry name" value="Peptidase_S10"/>
</dbReference>
<evidence type="ECO:0000256" key="4">
    <source>
        <dbReference type="ARBA" id="ARBA00022801"/>
    </source>
</evidence>
<dbReference type="AlphaFoldDB" id="A0A327JZE6"/>
<keyword evidence="1" id="KW-0121">Carboxypeptidase</keyword>
<dbReference type="PANTHER" id="PTHR11802:SF3">
    <property type="entry name" value="RETINOID-INDUCIBLE SERINE CARBOXYPEPTIDASE"/>
    <property type="match status" value="1"/>
</dbReference>
<gene>
    <name evidence="6" type="ORF">CH338_26870</name>
</gene>
<accession>A0A327JZE6</accession>
<dbReference type="EMBL" id="NPEU01000557">
    <property type="protein sequence ID" value="RAI30875.1"/>
    <property type="molecule type" value="Genomic_DNA"/>
</dbReference>
<protein>
    <submittedName>
        <fullName evidence="6">Peptidase S10</fullName>
    </submittedName>
</protein>
<dbReference type="GO" id="GO:0006508">
    <property type="term" value="P:proteolysis"/>
    <property type="evidence" value="ECO:0007669"/>
    <property type="project" value="UniProtKB-KW"/>
</dbReference>
<dbReference type="InterPro" id="IPR018202">
    <property type="entry name" value="Ser_caboxypep_ser_AS"/>
</dbReference>
<dbReference type="Gene3D" id="3.40.50.1820">
    <property type="entry name" value="alpha/beta hydrolase"/>
    <property type="match status" value="1"/>
</dbReference>
<evidence type="ECO:0000256" key="3">
    <source>
        <dbReference type="ARBA" id="ARBA00022729"/>
    </source>
</evidence>
<evidence type="ECO:0000256" key="1">
    <source>
        <dbReference type="ARBA" id="ARBA00022645"/>
    </source>
</evidence>
<evidence type="ECO:0000313" key="7">
    <source>
        <dbReference type="Proteomes" id="UP000248863"/>
    </source>
</evidence>
<keyword evidence="3" id="KW-0732">Signal</keyword>
<dbReference type="Proteomes" id="UP000248863">
    <property type="component" value="Unassembled WGS sequence"/>
</dbReference>
<dbReference type="SUPFAM" id="SSF53474">
    <property type="entry name" value="alpha/beta-Hydrolases"/>
    <property type="match status" value="1"/>
</dbReference>
<proteinExistence type="predicted"/>
<keyword evidence="2" id="KW-0645">Protease</keyword>
<evidence type="ECO:0000256" key="5">
    <source>
        <dbReference type="ARBA" id="ARBA00023180"/>
    </source>
</evidence>
<dbReference type="GO" id="GO:0004185">
    <property type="term" value="F:serine-type carboxypeptidase activity"/>
    <property type="evidence" value="ECO:0007669"/>
    <property type="project" value="InterPro"/>
</dbReference>
<dbReference type="InterPro" id="IPR029058">
    <property type="entry name" value="AB_hydrolase_fold"/>
</dbReference>
<name>A0A327JZE6_9BRAD</name>
<dbReference type="PROSITE" id="PS00131">
    <property type="entry name" value="CARBOXYPEPT_SER_SER"/>
    <property type="match status" value="1"/>
</dbReference>
<keyword evidence="4" id="KW-0378">Hydrolase</keyword>
<evidence type="ECO:0000256" key="2">
    <source>
        <dbReference type="ARBA" id="ARBA00022670"/>
    </source>
</evidence>
<sequence>MPSDSTTEHSLDLGGRTLRFKATAGSIPLFEGEGGPLRAEVGYVAFTMAPPAGTAAAARPVTFLFNGGPGAASAYLNIGAVGPWRLPLDGASVSTPPVLLPNAETWLDFTDLVFVDPPGTGFSRIVGGEPARRQFWSVDGDAEALAVVLRKWIDQTGRRAAPKFLVGESYGGFRVPKLARELASDQGIGVRGLVLISPVLDFATLAQRRHLPTTWTYALPSMAAAVLEARGAFSPAALAEAEHYAATDYLADLVKGERDREAVERLSARVAALTGLDPALVRRLAGRIDTRTFQRELFRDRGLVGSAYDATVTAFDPTPSAARTQFPDPVLDSTKAPLTAAMTELYRGPLKWSHDQPYRLLNGEVNGQWNWGRGRASPEVVDEVRTILSADRAARILVVHGASDLVTPYFATKQILDQLPVYGEADRLALKVYRGGHMFYSDDVSRKAFRQDAEAFFRAALGVAR</sequence>
<keyword evidence="7" id="KW-1185">Reference proteome</keyword>
<reference evidence="6 7" key="1">
    <citation type="submission" date="2017-07" db="EMBL/GenBank/DDBJ databases">
        <title>Draft Genome Sequences of Select Purple Nonsulfur Bacteria.</title>
        <authorList>
            <person name="Lasarre B."/>
            <person name="Mckinlay J.B."/>
        </authorList>
    </citation>
    <scope>NUCLEOTIDE SEQUENCE [LARGE SCALE GENOMIC DNA]</scope>
    <source>
        <strain evidence="6 7">DSM 11907</strain>
    </source>
</reference>
<evidence type="ECO:0000313" key="6">
    <source>
        <dbReference type="EMBL" id="RAI30875.1"/>
    </source>
</evidence>